<dbReference type="OrthoDB" id="5876042at2759"/>
<dbReference type="GO" id="GO:0042302">
    <property type="term" value="F:structural constituent of cuticle"/>
    <property type="evidence" value="ECO:0007669"/>
    <property type="project" value="InterPro"/>
</dbReference>
<dbReference type="Pfam" id="PF01484">
    <property type="entry name" value="Col_cuticle_N"/>
    <property type="match status" value="1"/>
</dbReference>
<feature type="non-terminal residue" evidence="5">
    <location>
        <position position="153"/>
    </location>
</feature>
<proteinExistence type="predicted"/>
<feature type="transmembrane region" description="Helical" evidence="3">
    <location>
        <begin position="6"/>
        <end position="31"/>
    </location>
</feature>
<feature type="compositionally biased region" description="Gly residues" evidence="2">
    <location>
        <begin position="85"/>
        <end position="125"/>
    </location>
</feature>
<evidence type="ECO:0000313" key="6">
    <source>
        <dbReference type="Proteomes" id="UP000271889"/>
    </source>
</evidence>
<dbReference type="SMART" id="SM01088">
    <property type="entry name" value="Col_cuticle_N"/>
    <property type="match status" value="1"/>
</dbReference>
<feature type="compositionally biased region" description="Pro residues" evidence="2">
    <location>
        <begin position="138"/>
        <end position="147"/>
    </location>
</feature>
<sequence length="153" mass="15258">MGALLHYAIGGTFITTALIMGVVCMVVYNVISDINSFQDEIEKDLDQFKNFADDAWKTIMAAQPPRQKRASQTTKKRASYSEGAGAVGAGGGSWGGSSSSGGGWSGSSGGSSGWSGISGGGGGGDECQCAAQASGCPRGPPGPPGLPGHPGED</sequence>
<evidence type="ECO:0000256" key="3">
    <source>
        <dbReference type="SAM" id="Phobius"/>
    </source>
</evidence>
<keyword evidence="3" id="KW-0812">Transmembrane</keyword>
<name>A0A3P6T2E0_CYLGO</name>
<feature type="region of interest" description="Disordered" evidence="2">
    <location>
        <begin position="60"/>
        <end position="153"/>
    </location>
</feature>
<reference evidence="5 6" key="1">
    <citation type="submission" date="2018-11" db="EMBL/GenBank/DDBJ databases">
        <authorList>
            <consortium name="Pathogen Informatics"/>
        </authorList>
    </citation>
    <scope>NUCLEOTIDE SEQUENCE [LARGE SCALE GENOMIC DNA]</scope>
</reference>
<gene>
    <name evidence="5" type="ORF">CGOC_LOCUS5249</name>
</gene>
<feature type="domain" description="Nematode cuticle collagen N-terminal" evidence="4">
    <location>
        <begin position="6"/>
        <end position="59"/>
    </location>
</feature>
<keyword evidence="3" id="KW-0472">Membrane</keyword>
<dbReference type="InterPro" id="IPR002486">
    <property type="entry name" value="Col_cuticle_N"/>
</dbReference>
<evidence type="ECO:0000256" key="2">
    <source>
        <dbReference type="SAM" id="MobiDB-lite"/>
    </source>
</evidence>
<evidence type="ECO:0000256" key="1">
    <source>
        <dbReference type="ARBA" id="ARBA00022737"/>
    </source>
</evidence>
<keyword evidence="6" id="KW-1185">Reference proteome</keyword>
<evidence type="ECO:0000313" key="5">
    <source>
        <dbReference type="EMBL" id="VDK61244.1"/>
    </source>
</evidence>
<dbReference type="EMBL" id="UYRV01015651">
    <property type="protein sequence ID" value="VDK61244.1"/>
    <property type="molecule type" value="Genomic_DNA"/>
</dbReference>
<dbReference type="Proteomes" id="UP000271889">
    <property type="component" value="Unassembled WGS sequence"/>
</dbReference>
<organism evidence="5 6">
    <name type="scientific">Cylicostephanus goldi</name>
    <name type="common">Nematode worm</name>
    <dbReference type="NCBI Taxonomy" id="71465"/>
    <lineage>
        <taxon>Eukaryota</taxon>
        <taxon>Metazoa</taxon>
        <taxon>Ecdysozoa</taxon>
        <taxon>Nematoda</taxon>
        <taxon>Chromadorea</taxon>
        <taxon>Rhabditida</taxon>
        <taxon>Rhabditina</taxon>
        <taxon>Rhabditomorpha</taxon>
        <taxon>Strongyloidea</taxon>
        <taxon>Strongylidae</taxon>
        <taxon>Cylicostephanus</taxon>
    </lineage>
</organism>
<protein>
    <recommendedName>
        <fullName evidence="4">Nematode cuticle collagen N-terminal domain-containing protein</fullName>
    </recommendedName>
</protein>
<evidence type="ECO:0000259" key="4">
    <source>
        <dbReference type="SMART" id="SM01088"/>
    </source>
</evidence>
<dbReference type="AlphaFoldDB" id="A0A3P6T2E0"/>
<keyword evidence="1" id="KW-0677">Repeat</keyword>
<keyword evidence="3" id="KW-1133">Transmembrane helix</keyword>
<feature type="compositionally biased region" description="Basic residues" evidence="2">
    <location>
        <begin position="66"/>
        <end position="78"/>
    </location>
</feature>
<accession>A0A3P6T2E0</accession>